<keyword evidence="1" id="KW-0812">Transmembrane</keyword>
<keyword evidence="3" id="KW-1185">Reference proteome</keyword>
<proteinExistence type="predicted"/>
<feature type="transmembrane region" description="Helical" evidence="1">
    <location>
        <begin position="30"/>
        <end position="52"/>
    </location>
</feature>
<accession>A0A371JHK0</accession>
<dbReference type="OrthoDB" id="9784844at2"/>
<dbReference type="AlphaFoldDB" id="A0A371JHK0"/>
<feature type="transmembrane region" description="Helical" evidence="1">
    <location>
        <begin position="146"/>
        <end position="166"/>
    </location>
</feature>
<gene>
    <name evidence="2" type="ORF">CG710_005860</name>
</gene>
<dbReference type="PANTHER" id="PTHR40076:SF1">
    <property type="entry name" value="MEMBRANE PROTEIN"/>
    <property type="match status" value="1"/>
</dbReference>
<dbReference type="PANTHER" id="PTHR40076">
    <property type="entry name" value="MEMBRANE PROTEIN-RELATED"/>
    <property type="match status" value="1"/>
</dbReference>
<reference evidence="2 3" key="1">
    <citation type="journal article" date="2017" name="Genome Announc.">
        <title>Draft Genome Sequence of a Sporulating and Motile Strain of Lachnotalea glycerini Isolated from Water in Quebec City, Canada.</title>
        <authorList>
            <person name="Maheux A.F."/>
            <person name="Boudreau D.K."/>
            <person name="Berube E."/>
            <person name="Boissinot M."/>
            <person name="Raymond F."/>
            <person name="Brodeur S."/>
            <person name="Corbeil J."/>
            <person name="Isabel S."/>
            <person name="Omar R.F."/>
            <person name="Bergeron M.G."/>
        </authorList>
    </citation>
    <scope>NUCLEOTIDE SEQUENCE [LARGE SCALE GENOMIC DNA]</scope>
    <source>
        <strain evidence="2 3">CCRI-19302</strain>
    </source>
</reference>
<evidence type="ECO:0000256" key="1">
    <source>
        <dbReference type="SAM" id="Phobius"/>
    </source>
</evidence>
<feature type="transmembrane region" description="Helical" evidence="1">
    <location>
        <begin position="64"/>
        <end position="88"/>
    </location>
</feature>
<sequence>MKKNGELIYMNCKSSAELKALAREKLKGRYAIAIGVLLLSGLITLPVTLIAALFYNENNTTSVIIYYVIIIIISLLSTVLGVGLIRFYTNLCRNKNYQVSDIFWGFSNHPDKIIIIAVLISLMGILCYFPAILLVAAYAVTKSISIVLMAIFAFIAGFVLVIMINLNYGLTFYIMSDNFQHSAVEALKACRTMMKGHKGRFFYILISFIGWQLLSLLSCGLSMLWVEPYLFSTVTYFYMDLRGELRETIAKDTNEVIESEHDYHFQ</sequence>
<keyword evidence="1" id="KW-0472">Membrane</keyword>
<dbReference type="EMBL" id="NOKA02000005">
    <property type="protein sequence ID" value="RDY32203.1"/>
    <property type="molecule type" value="Genomic_DNA"/>
</dbReference>
<protein>
    <submittedName>
        <fullName evidence="2">DUF975 family protein</fullName>
    </submittedName>
</protein>
<dbReference type="Proteomes" id="UP000216411">
    <property type="component" value="Unassembled WGS sequence"/>
</dbReference>
<evidence type="ECO:0000313" key="3">
    <source>
        <dbReference type="Proteomes" id="UP000216411"/>
    </source>
</evidence>
<organism evidence="2 3">
    <name type="scientific">Lachnotalea glycerini</name>
    <dbReference type="NCBI Taxonomy" id="1763509"/>
    <lineage>
        <taxon>Bacteria</taxon>
        <taxon>Bacillati</taxon>
        <taxon>Bacillota</taxon>
        <taxon>Clostridia</taxon>
        <taxon>Lachnospirales</taxon>
        <taxon>Lachnospiraceae</taxon>
        <taxon>Lachnotalea</taxon>
    </lineage>
</organism>
<name>A0A371JHK0_9FIRM</name>
<dbReference type="InterPro" id="IPR010380">
    <property type="entry name" value="DUF975"/>
</dbReference>
<evidence type="ECO:0000313" key="2">
    <source>
        <dbReference type="EMBL" id="RDY32203.1"/>
    </source>
</evidence>
<comment type="caution">
    <text evidence="2">The sequence shown here is derived from an EMBL/GenBank/DDBJ whole genome shotgun (WGS) entry which is preliminary data.</text>
</comment>
<feature type="transmembrane region" description="Helical" evidence="1">
    <location>
        <begin position="113"/>
        <end position="140"/>
    </location>
</feature>
<keyword evidence="1" id="KW-1133">Transmembrane helix</keyword>
<dbReference type="Pfam" id="PF06161">
    <property type="entry name" value="DUF975"/>
    <property type="match status" value="1"/>
</dbReference>
<feature type="transmembrane region" description="Helical" evidence="1">
    <location>
        <begin position="201"/>
        <end position="226"/>
    </location>
</feature>